<keyword evidence="3 5" id="KW-0067">ATP-binding</keyword>
<evidence type="ECO:0000256" key="2">
    <source>
        <dbReference type="ARBA" id="ARBA00022741"/>
    </source>
</evidence>
<sequence length="226" mass="24575">MIRLENIQRRYRSDEVETTALHDIDLIVEAGEFVAVMGPSGCGKSTLLNTLGTVDRPTGGRYLFGDRDLARLDEAALARFRADTLGFVFQSFNLIDELTIEENVALGLAYRRDGSGQRRERVAAAMDRVGIAHRARHYPHQLSGGQQQRAAIARAIVGDPKLILADEPTGNLDTENGAQVMNILAGLNEGGATIVMVTHSPSHADMAKRRIDMLDGRIVASAARAI</sequence>
<evidence type="ECO:0000313" key="6">
    <source>
        <dbReference type="Proteomes" id="UP001210865"/>
    </source>
</evidence>
<dbReference type="CDD" id="cd03255">
    <property type="entry name" value="ABC_MJ0796_LolCDE_FtsE"/>
    <property type="match status" value="1"/>
</dbReference>
<evidence type="ECO:0000256" key="3">
    <source>
        <dbReference type="ARBA" id="ARBA00022840"/>
    </source>
</evidence>
<accession>A0ABY7NS54</accession>
<dbReference type="InterPro" id="IPR017911">
    <property type="entry name" value="MacB-like_ATP-bd"/>
</dbReference>
<dbReference type="Gene3D" id="3.40.50.300">
    <property type="entry name" value="P-loop containing nucleotide triphosphate hydrolases"/>
    <property type="match status" value="1"/>
</dbReference>
<dbReference type="Pfam" id="PF00005">
    <property type="entry name" value="ABC_tran"/>
    <property type="match status" value="1"/>
</dbReference>
<keyword evidence="6" id="KW-1185">Reference proteome</keyword>
<dbReference type="InterPro" id="IPR017871">
    <property type="entry name" value="ABC_transporter-like_CS"/>
</dbReference>
<dbReference type="PANTHER" id="PTHR24220">
    <property type="entry name" value="IMPORT ATP-BINDING PROTEIN"/>
    <property type="match status" value="1"/>
</dbReference>
<dbReference type="Proteomes" id="UP001210865">
    <property type="component" value="Chromosome"/>
</dbReference>
<gene>
    <name evidence="5" type="ORF">PBT88_19625</name>
</gene>
<organism evidence="5 6">
    <name type="scientific">Sphingomonas abietis</name>
    <dbReference type="NCBI Taxonomy" id="3012344"/>
    <lineage>
        <taxon>Bacteria</taxon>
        <taxon>Pseudomonadati</taxon>
        <taxon>Pseudomonadota</taxon>
        <taxon>Alphaproteobacteria</taxon>
        <taxon>Sphingomonadales</taxon>
        <taxon>Sphingomonadaceae</taxon>
        <taxon>Sphingomonas</taxon>
    </lineage>
</organism>
<evidence type="ECO:0000313" key="5">
    <source>
        <dbReference type="EMBL" id="WBO22326.1"/>
    </source>
</evidence>
<keyword evidence="2" id="KW-0547">Nucleotide-binding</keyword>
<dbReference type="InterPro" id="IPR003439">
    <property type="entry name" value="ABC_transporter-like_ATP-bd"/>
</dbReference>
<dbReference type="PROSITE" id="PS50893">
    <property type="entry name" value="ABC_TRANSPORTER_2"/>
    <property type="match status" value="1"/>
</dbReference>
<proteinExistence type="predicted"/>
<dbReference type="InterPro" id="IPR027417">
    <property type="entry name" value="P-loop_NTPase"/>
</dbReference>
<dbReference type="SMART" id="SM00382">
    <property type="entry name" value="AAA"/>
    <property type="match status" value="1"/>
</dbReference>
<protein>
    <submittedName>
        <fullName evidence="5">ABC transporter ATP-binding protein</fullName>
    </submittedName>
</protein>
<dbReference type="SUPFAM" id="SSF52540">
    <property type="entry name" value="P-loop containing nucleoside triphosphate hydrolases"/>
    <property type="match status" value="1"/>
</dbReference>
<keyword evidence="1" id="KW-0813">Transport</keyword>
<name>A0ABY7NS54_9SPHN</name>
<dbReference type="InterPro" id="IPR015854">
    <property type="entry name" value="ABC_transpr_LolD-like"/>
</dbReference>
<dbReference type="InterPro" id="IPR003593">
    <property type="entry name" value="AAA+_ATPase"/>
</dbReference>
<dbReference type="EMBL" id="CP115174">
    <property type="protein sequence ID" value="WBO22326.1"/>
    <property type="molecule type" value="Genomic_DNA"/>
</dbReference>
<dbReference type="PANTHER" id="PTHR24220:SF648">
    <property type="entry name" value="ABC TRANSPORTER ATP-BINDING PROTEIN YTRE"/>
    <property type="match status" value="1"/>
</dbReference>
<dbReference type="GO" id="GO:0005524">
    <property type="term" value="F:ATP binding"/>
    <property type="evidence" value="ECO:0007669"/>
    <property type="project" value="UniProtKB-KW"/>
</dbReference>
<evidence type="ECO:0000256" key="1">
    <source>
        <dbReference type="ARBA" id="ARBA00022448"/>
    </source>
</evidence>
<dbReference type="PROSITE" id="PS00211">
    <property type="entry name" value="ABC_TRANSPORTER_1"/>
    <property type="match status" value="1"/>
</dbReference>
<dbReference type="RefSeq" id="WP_270076973.1">
    <property type="nucleotide sequence ID" value="NZ_CP115174.1"/>
</dbReference>
<evidence type="ECO:0000259" key="4">
    <source>
        <dbReference type="PROSITE" id="PS50893"/>
    </source>
</evidence>
<reference evidence="5 6" key="1">
    <citation type="submission" date="2022-12" db="EMBL/GenBank/DDBJ databases">
        <title>Sphingomonas abieness sp. nov., an endophytic bacterium isolated from Abies koreana.</title>
        <authorList>
            <person name="Jiang L."/>
            <person name="Lee J."/>
        </authorList>
    </citation>
    <scope>NUCLEOTIDE SEQUENCE [LARGE SCALE GENOMIC DNA]</scope>
    <source>
        <strain evidence="6">PAMB 00755</strain>
    </source>
</reference>
<feature type="domain" description="ABC transporter" evidence="4">
    <location>
        <begin position="2"/>
        <end position="226"/>
    </location>
</feature>